<dbReference type="AlphaFoldDB" id="A0A919MPY7"/>
<dbReference type="InterPro" id="IPR009097">
    <property type="entry name" value="Cyclic_Pdiesterase"/>
</dbReference>
<protein>
    <recommendedName>
        <fullName evidence="3">2'-5' RNA ligase superfamily protein</fullName>
    </recommendedName>
</protein>
<gene>
    <name evidence="1" type="ORF">Ani05nite_35320</name>
</gene>
<sequence length="166" mass="18237">MHTVELTVDPALDGLVRSVWQRLHAAGLPSLATHQHPTNRPHLTLAAAERLTPEITTALAGLPVEAELDGLIFFERAVAWRVVPTDALRDLHARVWHALPDGDRNPQHAPGSWVPHVSLALRTRDQSRYAGVLRDLPVARGSFAQARTYDSGTRVVTALSCSPPYR</sequence>
<accession>A0A919MPY7</accession>
<comment type="caution">
    <text evidence="1">The sequence shown here is derived from an EMBL/GenBank/DDBJ whole genome shotgun (WGS) entry which is preliminary data.</text>
</comment>
<dbReference type="RefSeq" id="WP_203769575.1">
    <property type="nucleotide sequence ID" value="NZ_BAAAYJ010000107.1"/>
</dbReference>
<dbReference type="SUPFAM" id="SSF55144">
    <property type="entry name" value="LigT-like"/>
    <property type="match status" value="1"/>
</dbReference>
<dbReference type="EMBL" id="BOMQ01000043">
    <property type="protein sequence ID" value="GIE49998.1"/>
    <property type="molecule type" value="Genomic_DNA"/>
</dbReference>
<dbReference type="Pfam" id="PF13563">
    <property type="entry name" value="2_5_RNA_ligase2"/>
    <property type="match status" value="1"/>
</dbReference>
<evidence type="ECO:0000313" key="1">
    <source>
        <dbReference type="EMBL" id="GIE49998.1"/>
    </source>
</evidence>
<evidence type="ECO:0008006" key="3">
    <source>
        <dbReference type="Google" id="ProtNLM"/>
    </source>
</evidence>
<keyword evidence="2" id="KW-1185">Reference proteome</keyword>
<name>A0A919MPY7_9ACTN</name>
<reference evidence="1" key="1">
    <citation type="submission" date="2021-01" db="EMBL/GenBank/DDBJ databases">
        <title>Whole genome shotgun sequence of Actinoplanes nipponensis NBRC 14063.</title>
        <authorList>
            <person name="Komaki H."/>
            <person name="Tamura T."/>
        </authorList>
    </citation>
    <scope>NUCLEOTIDE SEQUENCE</scope>
    <source>
        <strain evidence="1">NBRC 14063</strain>
    </source>
</reference>
<proteinExistence type="predicted"/>
<organism evidence="1 2">
    <name type="scientific">Actinoplanes nipponensis</name>
    <dbReference type="NCBI Taxonomy" id="135950"/>
    <lineage>
        <taxon>Bacteria</taxon>
        <taxon>Bacillati</taxon>
        <taxon>Actinomycetota</taxon>
        <taxon>Actinomycetes</taxon>
        <taxon>Micromonosporales</taxon>
        <taxon>Micromonosporaceae</taxon>
        <taxon>Actinoplanes</taxon>
    </lineage>
</organism>
<dbReference type="Gene3D" id="3.90.1140.10">
    <property type="entry name" value="Cyclic phosphodiesterase"/>
    <property type="match status" value="1"/>
</dbReference>
<evidence type="ECO:0000313" key="2">
    <source>
        <dbReference type="Proteomes" id="UP000647172"/>
    </source>
</evidence>
<dbReference type="Proteomes" id="UP000647172">
    <property type="component" value="Unassembled WGS sequence"/>
</dbReference>